<feature type="transmembrane region" description="Helical" evidence="1">
    <location>
        <begin position="119"/>
        <end position="137"/>
    </location>
</feature>
<dbReference type="EMBL" id="AHHD01000250">
    <property type="protein sequence ID" value="EKG17307.1"/>
    <property type="molecule type" value="Genomic_DNA"/>
</dbReference>
<evidence type="ECO:0000313" key="3">
    <source>
        <dbReference type="Proteomes" id="UP000007129"/>
    </source>
</evidence>
<accession>K2RX47</accession>
<dbReference type="HOGENOM" id="CLU_1396573_0_0_1"/>
<gene>
    <name evidence="2" type="ORF">MPH_05517</name>
</gene>
<sequence>MEQVPFLCAPADVGGWRWHLSEDYKEDGSWHEGGGKRREARTWMGTIPMWSLCLILSSSGAGSPHLRSLWGCHTRILCMYQVMGGCGCVVVKMERDVCCSFRGERGDPEKRWRERRLNFFFPFLFLFSKVFVLFLFMCVVSPFSHLFDTVFLVPFFLGAVHRASQALLSPQTYYFPCAAFRGGKKKRQFPGENNR</sequence>
<dbReference type="InParanoid" id="K2RX47"/>
<keyword evidence="1" id="KW-0472">Membrane</keyword>
<keyword evidence="1" id="KW-0812">Transmembrane</keyword>
<keyword evidence="1" id="KW-1133">Transmembrane helix</keyword>
<dbReference type="AlphaFoldDB" id="K2RX47"/>
<dbReference type="Proteomes" id="UP000007129">
    <property type="component" value="Unassembled WGS sequence"/>
</dbReference>
<protein>
    <submittedName>
        <fullName evidence="2">Uncharacterized protein</fullName>
    </submittedName>
</protein>
<evidence type="ECO:0000256" key="1">
    <source>
        <dbReference type="SAM" id="Phobius"/>
    </source>
</evidence>
<reference evidence="2 3" key="1">
    <citation type="journal article" date="2012" name="BMC Genomics">
        <title>Tools to kill: Genome of one of the most destructive plant pathogenic fungi Macrophomina phaseolina.</title>
        <authorList>
            <person name="Islam M.S."/>
            <person name="Haque M.S."/>
            <person name="Islam M.M."/>
            <person name="Emdad E.M."/>
            <person name="Halim A."/>
            <person name="Hossen Q.M.M."/>
            <person name="Hossain M.Z."/>
            <person name="Ahmed B."/>
            <person name="Rahim S."/>
            <person name="Rahman M.S."/>
            <person name="Alam M.M."/>
            <person name="Hou S."/>
            <person name="Wan X."/>
            <person name="Saito J.A."/>
            <person name="Alam M."/>
        </authorList>
    </citation>
    <scope>NUCLEOTIDE SEQUENCE [LARGE SCALE GENOMIC DNA]</scope>
    <source>
        <strain evidence="2 3">MS6</strain>
    </source>
</reference>
<proteinExistence type="predicted"/>
<name>K2RX47_MACPH</name>
<dbReference type="VEuPathDB" id="FungiDB:MPH_05517"/>
<evidence type="ECO:0000313" key="2">
    <source>
        <dbReference type="EMBL" id="EKG17307.1"/>
    </source>
</evidence>
<organism evidence="2 3">
    <name type="scientific">Macrophomina phaseolina (strain MS6)</name>
    <name type="common">Charcoal rot fungus</name>
    <dbReference type="NCBI Taxonomy" id="1126212"/>
    <lineage>
        <taxon>Eukaryota</taxon>
        <taxon>Fungi</taxon>
        <taxon>Dikarya</taxon>
        <taxon>Ascomycota</taxon>
        <taxon>Pezizomycotina</taxon>
        <taxon>Dothideomycetes</taxon>
        <taxon>Dothideomycetes incertae sedis</taxon>
        <taxon>Botryosphaeriales</taxon>
        <taxon>Botryosphaeriaceae</taxon>
        <taxon>Macrophomina</taxon>
    </lineage>
</organism>
<comment type="caution">
    <text evidence="2">The sequence shown here is derived from an EMBL/GenBank/DDBJ whole genome shotgun (WGS) entry which is preliminary data.</text>
</comment>